<name>A0A2X4RG71_9CORY</name>
<dbReference type="EMBL" id="LS483460">
    <property type="protein sequence ID" value="SQI01071.1"/>
    <property type="molecule type" value="Genomic_DNA"/>
</dbReference>
<dbReference type="KEGG" id="cmin:NCTC10288_02399"/>
<proteinExistence type="predicted"/>
<protein>
    <submittedName>
        <fullName evidence="1">Uncharacterized protein</fullName>
    </submittedName>
</protein>
<organism evidence="1 2">
    <name type="scientific">Corynebacterium minutissimum</name>
    <dbReference type="NCBI Taxonomy" id="38301"/>
    <lineage>
        <taxon>Bacteria</taxon>
        <taxon>Bacillati</taxon>
        <taxon>Actinomycetota</taxon>
        <taxon>Actinomycetes</taxon>
        <taxon>Mycobacteriales</taxon>
        <taxon>Corynebacteriaceae</taxon>
        <taxon>Corynebacterium</taxon>
    </lineage>
</organism>
<dbReference type="Proteomes" id="UP000249264">
    <property type="component" value="Chromosome 1"/>
</dbReference>
<sequence>MKMNSNSNNAILQLLKQAAPDIDSSHFPITATFIQRLETLSEQYPNEDGSINSDRLALSLITMIGALEERSNYLEEKLQAAVPKR</sequence>
<evidence type="ECO:0000313" key="1">
    <source>
        <dbReference type="EMBL" id="SQI01071.1"/>
    </source>
</evidence>
<evidence type="ECO:0000313" key="2">
    <source>
        <dbReference type="Proteomes" id="UP000249264"/>
    </source>
</evidence>
<gene>
    <name evidence="1" type="ORF">NCTC10288_02399</name>
</gene>
<accession>A0A2X4RG71</accession>
<dbReference type="AlphaFoldDB" id="A0A2X4RG71"/>
<reference evidence="1 2" key="1">
    <citation type="submission" date="2018-06" db="EMBL/GenBank/DDBJ databases">
        <authorList>
            <consortium name="Pathogen Informatics"/>
            <person name="Doyle S."/>
        </authorList>
    </citation>
    <scope>NUCLEOTIDE SEQUENCE [LARGE SCALE GENOMIC DNA]</scope>
    <source>
        <strain evidence="1 2">NCTC10288</strain>
    </source>
</reference>